<dbReference type="EMBL" id="MING01000019">
    <property type="protein sequence ID" value="POG13330.1"/>
    <property type="molecule type" value="Genomic_DNA"/>
</dbReference>
<comment type="caution">
    <text evidence="4">The sequence shown here is derived from an EMBL/GenBank/DDBJ whole genome shotgun (WGS) entry which is preliminary data.</text>
</comment>
<dbReference type="Gene3D" id="2.30.110.10">
    <property type="entry name" value="Electron Transport, Fmn-binding Protein, Chain A"/>
    <property type="match status" value="1"/>
</dbReference>
<dbReference type="InterPro" id="IPR050268">
    <property type="entry name" value="NADH-dep_flavin_reductase"/>
</dbReference>
<protein>
    <submittedName>
        <fullName evidence="4">Nitrilotriacetate monooxygenase</fullName>
    </submittedName>
</protein>
<evidence type="ECO:0000313" key="5">
    <source>
        <dbReference type="Proteomes" id="UP000237378"/>
    </source>
</evidence>
<dbReference type="GO" id="GO:0042602">
    <property type="term" value="F:riboflavin reductase (NADPH) activity"/>
    <property type="evidence" value="ECO:0007669"/>
    <property type="project" value="TreeGrafter"/>
</dbReference>
<dbReference type="SUPFAM" id="SSF50475">
    <property type="entry name" value="FMN-binding split barrel"/>
    <property type="match status" value="1"/>
</dbReference>
<keyword evidence="2" id="KW-0560">Oxidoreductase</keyword>
<dbReference type="Pfam" id="PF01613">
    <property type="entry name" value="Flavin_Reduct"/>
    <property type="match status" value="1"/>
</dbReference>
<dbReference type="PANTHER" id="PTHR30466:SF11">
    <property type="entry name" value="FLAVIN-DEPENDENT MONOOXYGENASE, REDUCTASE SUBUNIT HSAB"/>
    <property type="match status" value="1"/>
</dbReference>
<evidence type="ECO:0000256" key="1">
    <source>
        <dbReference type="ARBA" id="ARBA00008898"/>
    </source>
</evidence>
<dbReference type="GO" id="GO:0010181">
    <property type="term" value="F:FMN binding"/>
    <property type="evidence" value="ECO:0007669"/>
    <property type="project" value="InterPro"/>
</dbReference>
<reference evidence="4 5" key="2">
    <citation type="submission" date="2018-03" db="EMBL/GenBank/DDBJ databases">
        <title>Draft genome of Pseudomonas putida strain KH-18-2.</title>
        <authorList>
            <person name="Yoshizawa S."/>
            <person name="Khan N.H."/>
            <person name="Nishimura M."/>
            <person name="Chiura H.X."/>
            <person name="Ogura Y."/>
            <person name="Hayashi T."/>
            <person name="Kogure K."/>
        </authorList>
    </citation>
    <scope>NUCLEOTIDE SEQUENCE [LARGE SCALE GENOMIC DNA]</scope>
    <source>
        <strain evidence="4 5">KH-18-2</strain>
    </source>
</reference>
<dbReference type="SMART" id="SM00903">
    <property type="entry name" value="Flavin_Reduct"/>
    <property type="match status" value="1"/>
</dbReference>
<organism evidence="4 5">
    <name type="scientific">Pseudomonas putida</name>
    <name type="common">Arthrobacter siderocapsulatus</name>
    <dbReference type="NCBI Taxonomy" id="303"/>
    <lineage>
        <taxon>Bacteria</taxon>
        <taxon>Pseudomonadati</taxon>
        <taxon>Pseudomonadota</taxon>
        <taxon>Gammaproteobacteria</taxon>
        <taxon>Pseudomonadales</taxon>
        <taxon>Pseudomonadaceae</taxon>
        <taxon>Pseudomonas</taxon>
    </lineage>
</organism>
<accession>A0A2S3XCP5</accession>
<comment type="similarity">
    <text evidence="1">Belongs to the non-flavoprotein flavin reductase family.</text>
</comment>
<dbReference type="GO" id="GO:0004497">
    <property type="term" value="F:monooxygenase activity"/>
    <property type="evidence" value="ECO:0007669"/>
    <property type="project" value="UniProtKB-KW"/>
</dbReference>
<dbReference type="PANTHER" id="PTHR30466">
    <property type="entry name" value="FLAVIN REDUCTASE"/>
    <property type="match status" value="1"/>
</dbReference>
<feature type="domain" description="Flavin reductase like" evidence="3">
    <location>
        <begin position="24"/>
        <end position="166"/>
    </location>
</feature>
<reference evidence="4 5" key="1">
    <citation type="submission" date="2016-08" db="EMBL/GenBank/DDBJ databases">
        <authorList>
            <person name="Seilhamer J.J."/>
        </authorList>
    </citation>
    <scope>NUCLEOTIDE SEQUENCE [LARGE SCALE GENOMIC DNA]</scope>
    <source>
        <strain evidence="4 5">KH-18-2</strain>
    </source>
</reference>
<dbReference type="InterPro" id="IPR002563">
    <property type="entry name" value="Flavin_Rdtase-like_dom"/>
</dbReference>
<evidence type="ECO:0000256" key="2">
    <source>
        <dbReference type="ARBA" id="ARBA00023002"/>
    </source>
</evidence>
<proteinExistence type="inferred from homology"/>
<keyword evidence="4" id="KW-0503">Monooxygenase</keyword>
<gene>
    <name evidence="4" type="ORF">BGP82_02435</name>
</gene>
<dbReference type="Proteomes" id="UP000237378">
    <property type="component" value="Unassembled WGS sequence"/>
</dbReference>
<sequence>MQSSPVTKLKYPPQIDPRAFRNALGNFPTGVTIMTAVLAGRKVGVTANSFSSVSLNPALILWSIDKRSSSYEVFSQASHFAVNILAAEQIDLSNRFARSGEEKFAAVEHTCGAGGAPVFYGCSAHLECELFGQIDAGDHHVILGQVVAFTDHGRAPLVFHKGAYISLASG</sequence>
<dbReference type="InterPro" id="IPR012349">
    <property type="entry name" value="Split_barrel_FMN-bd"/>
</dbReference>
<dbReference type="AlphaFoldDB" id="A0A2S3XCP5"/>
<evidence type="ECO:0000313" key="4">
    <source>
        <dbReference type="EMBL" id="POG13330.1"/>
    </source>
</evidence>
<name>A0A2S3XCP5_PSEPU</name>
<evidence type="ECO:0000259" key="3">
    <source>
        <dbReference type="SMART" id="SM00903"/>
    </source>
</evidence>